<dbReference type="InterPro" id="IPR008687">
    <property type="entry name" value="MobC"/>
</dbReference>
<dbReference type="Proteomes" id="UP000614058">
    <property type="component" value="Unassembled WGS sequence"/>
</dbReference>
<feature type="domain" description="Bacterial mobilisation" evidence="1">
    <location>
        <begin position="117"/>
        <end position="151"/>
    </location>
</feature>
<dbReference type="SUPFAM" id="SSF47598">
    <property type="entry name" value="Ribbon-helix-helix"/>
    <property type="match status" value="1"/>
</dbReference>
<evidence type="ECO:0000259" key="1">
    <source>
        <dbReference type="Pfam" id="PF05713"/>
    </source>
</evidence>
<dbReference type="EMBL" id="JAEHNZ010000002">
    <property type="protein sequence ID" value="MBK0395924.1"/>
    <property type="molecule type" value="Genomic_DNA"/>
</dbReference>
<dbReference type="InterPro" id="IPR013321">
    <property type="entry name" value="Arc_rbn_hlx_hlx"/>
</dbReference>
<dbReference type="InterPro" id="IPR010985">
    <property type="entry name" value="Ribbon_hlx_hlx"/>
</dbReference>
<reference evidence="2 3" key="1">
    <citation type="journal article" date="2021" name="Pathogens">
        <title>Isolation and Characterization of Kingella bonacorsii sp. nov., A Novel Kingella Species Detected in a Stable Periodontitis Subject.</title>
        <authorList>
            <person name="Antezack A."/>
            <person name="Boxberger M."/>
            <person name="Rolland C."/>
            <person name="Monnet-Corti V."/>
            <person name="La Scola B."/>
        </authorList>
    </citation>
    <scope>NUCLEOTIDE SEQUENCE [LARGE SCALE GENOMIC DNA]</scope>
    <source>
        <strain evidence="2 3">Marseille-Q4569</strain>
    </source>
</reference>
<dbReference type="Pfam" id="PF05713">
    <property type="entry name" value="MobC"/>
    <property type="match status" value="1"/>
</dbReference>
<keyword evidence="3" id="KW-1185">Reference proteome</keyword>
<sequence>MSKKIDVYGLSDSELTTLRQIALQRYGKASVSLLAKKLLQAELAKPKPALIPNTDKTKPRITLRLPESDKQYLAQMAQHNHSSINDAAREIIQQYIHQHPTFSHHEATALYQSNNQLLMIGRNINQIARHLNAGESTSLTAQHIAELKQFIEQHTEKVGQVLLTHRKQVQK</sequence>
<evidence type="ECO:0000313" key="2">
    <source>
        <dbReference type="EMBL" id="MBK0395924.1"/>
    </source>
</evidence>
<comment type="caution">
    <text evidence="2">The sequence shown here is derived from an EMBL/GenBank/DDBJ whole genome shotgun (WGS) entry which is preliminary data.</text>
</comment>
<organism evidence="2 3">
    <name type="scientific">Kingella bonacorsii</name>
    <dbReference type="NCBI Taxonomy" id="2796361"/>
    <lineage>
        <taxon>Bacteria</taxon>
        <taxon>Pseudomonadati</taxon>
        <taxon>Pseudomonadota</taxon>
        <taxon>Betaproteobacteria</taxon>
        <taxon>Neisseriales</taxon>
        <taxon>Neisseriaceae</taxon>
        <taxon>Kingella</taxon>
    </lineage>
</organism>
<name>A0ABS1BRV3_9NEIS</name>
<evidence type="ECO:0000313" key="3">
    <source>
        <dbReference type="Proteomes" id="UP000614058"/>
    </source>
</evidence>
<dbReference type="Gene3D" id="1.10.1220.10">
    <property type="entry name" value="Met repressor-like"/>
    <property type="match status" value="1"/>
</dbReference>
<accession>A0ABS1BRV3</accession>
<protein>
    <submittedName>
        <fullName evidence="2">Plasmid mobilization relaxosome protein MobC</fullName>
    </submittedName>
</protein>
<gene>
    <name evidence="2" type="primary">mobC</name>
    <name evidence="2" type="ORF">JDW22_04835</name>
</gene>
<proteinExistence type="predicted"/>